<name>A0ABQ1RCX9_9MICO</name>
<feature type="transmembrane region" description="Helical" evidence="7">
    <location>
        <begin position="193"/>
        <end position="216"/>
    </location>
</feature>
<evidence type="ECO:0000256" key="7">
    <source>
        <dbReference type="RuleBase" id="RU363032"/>
    </source>
</evidence>
<comment type="subcellular location">
    <subcellularLocation>
        <location evidence="1 7">Cell membrane</location>
        <topology evidence="1 7">Multi-pass membrane protein</topology>
    </subcellularLocation>
</comment>
<reference evidence="10" key="1">
    <citation type="journal article" date="2019" name="Int. J. Syst. Evol. Microbiol.">
        <title>The Global Catalogue of Microorganisms (GCM) 10K type strain sequencing project: providing services to taxonomists for standard genome sequencing and annotation.</title>
        <authorList>
            <consortium name="The Broad Institute Genomics Platform"/>
            <consortium name="The Broad Institute Genome Sequencing Center for Infectious Disease"/>
            <person name="Wu L."/>
            <person name="Ma J."/>
        </authorList>
    </citation>
    <scope>NUCLEOTIDE SEQUENCE [LARGE SCALE GENOMIC DNA]</scope>
    <source>
        <strain evidence="10">CCM 7640</strain>
    </source>
</reference>
<keyword evidence="5 7" id="KW-1133">Transmembrane helix</keyword>
<keyword evidence="10" id="KW-1185">Reference proteome</keyword>
<proteinExistence type="inferred from homology"/>
<accession>A0ABQ1RCX9</accession>
<evidence type="ECO:0000259" key="8">
    <source>
        <dbReference type="PROSITE" id="PS50928"/>
    </source>
</evidence>
<comment type="caution">
    <text evidence="9">The sequence shown here is derived from an EMBL/GenBank/DDBJ whole genome shotgun (WGS) entry which is preliminary data.</text>
</comment>
<dbReference type="PANTHER" id="PTHR30151">
    <property type="entry name" value="ALKANE SULFONATE ABC TRANSPORTER-RELATED, MEMBRANE SUBUNIT"/>
    <property type="match status" value="1"/>
</dbReference>
<evidence type="ECO:0000256" key="2">
    <source>
        <dbReference type="ARBA" id="ARBA00022448"/>
    </source>
</evidence>
<organism evidence="9 10">
    <name type="scientific">Microbacterium murale</name>
    <dbReference type="NCBI Taxonomy" id="1081040"/>
    <lineage>
        <taxon>Bacteria</taxon>
        <taxon>Bacillati</taxon>
        <taxon>Actinomycetota</taxon>
        <taxon>Actinomycetes</taxon>
        <taxon>Micrococcales</taxon>
        <taxon>Microbacteriaceae</taxon>
        <taxon>Microbacterium</taxon>
    </lineage>
</organism>
<evidence type="ECO:0000313" key="9">
    <source>
        <dbReference type="EMBL" id="GGD65606.1"/>
    </source>
</evidence>
<keyword evidence="2 7" id="KW-0813">Transport</keyword>
<evidence type="ECO:0000256" key="3">
    <source>
        <dbReference type="ARBA" id="ARBA00022475"/>
    </source>
</evidence>
<keyword evidence="6 7" id="KW-0472">Membrane</keyword>
<feature type="transmembrane region" description="Helical" evidence="7">
    <location>
        <begin position="122"/>
        <end position="149"/>
    </location>
</feature>
<dbReference type="SUPFAM" id="SSF161098">
    <property type="entry name" value="MetI-like"/>
    <property type="match status" value="1"/>
</dbReference>
<keyword evidence="3" id="KW-1003">Cell membrane</keyword>
<dbReference type="PANTHER" id="PTHR30151:SF38">
    <property type="entry name" value="ALIPHATIC SULFONATES TRANSPORT PERMEASE PROTEIN SSUC-RELATED"/>
    <property type="match status" value="1"/>
</dbReference>
<dbReference type="Pfam" id="PF00528">
    <property type="entry name" value="BPD_transp_1"/>
    <property type="match status" value="1"/>
</dbReference>
<comment type="similarity">
    <text evidence="7">Belongs to the binding-protein-dependent transport system permease family.</text>
</comment>
<feature type="transmembrane region" description="Helical" evidence="7">
    <location>
        <begin position="237"/>
        <end position="258"/>
    </location>
</feature>
<gene>
    <name evidence="9" type="primary">ssuC</name>
    <name evidence="9" type="ORF">GCM10007269_06050</name>
</gene>
<evidence type="ECO:0000313" key="10">
    <source>
        <dbReference type="Proteomes" id="UP000629365"/>
    </source>
</evidence>
<protein>
    <submittedName>
        <fullName evidence="9">Nitrate ABC transporter permease</fullName>
    </submittedName>
</protein>
<keyword evidence="4 7" id="KW-0812">Transmembrane</keyword>
<evidence type="ECO:0000256" key="6">
    <source>
        <dbReference type="ARBA" id="ARBA00023136"/>
    </source>
</evidence>
<feature type="transmembrane region" description="Helical" evidence="7">
    <location>
        <begin position="79"/>
        <end position="101"/>
    </location>
</feature>
<feature type="transmembrane region" description="Helical" evidence="7">
    <location>
        <begin position="21"/>
        <end position="41"/>
    </location>
</feature>
<dbReference type="InterPro" id="IPR000515">
    <property type="entry name" value="MetI-like"/>
</dbReference>
<dbReference type="InterPro" id="IPR035906">
    <property type="entry name" value="MetI-like_sf"/>
</dbReference>
<sequence length="275" mass="29735">MTAVINTLTEVRRLRRRTSSGSGMVLGAIGVIGFLGIWEAVSRLGLVSSRFVPPASEVLVRFGTYVVDKAFWRDAGSTMLSWSLGLLIAVVAGTVLGFLIGSSRFLERFTHSTIEFLRPVPSVALIPLAVLLFGTKIQAGLLLIVYAAFWQVLLQVIYGAKDVDPVADATARSYGLSRFQRIRHVMWPTALPYLMTGIRLAAAVALILAITAELIIGTPGLGKQIAETREGGDITGMYALILATGLIGVAINLVVRFVERRVLVWHTSVRMEAVG</sequence>
<evidence type="ECO:0000256" key="5">
    <source>
        <dbReference type="ARBA" id="ARBA00022989"/>
    </source>
</evidence>
<dbReference type="RefSeq" id="WP_306440968.1">
    <property type="nucleotide sequence ID" value="NZ_BMCM01000001.1"/>
</dbReference>
<feature type="domain" description="ABC transmembrane type-1" evidence="8">
    <location>
        <begin position="75"/>
        <end position="259"/>
    </location>
</feature>
<dbReference type="CDD" id="cd06261">
    <property type="entry name" value="TM_PBP2"/>
    <property type="match status" value="1"/>
</dbReference>
<dbReference type="PROSITE" id="PS50928">
    <property type="entry name" value="ABC_TM1"/>
    <property type="match status" value="1"/>
</dbReference>
<dbReference type="Proteomes" id="UP000629365">
    <property type="component" value="Unassembled WGS sequence"/>
</dbReference>
<evidence type="ECO:0000256" key="4">
    <source>
        <dbReference type="ARBA" id="ARBA00022692"/>
    </source>
</evidence>
<dbReference type="EMBL" id="BMCM01000001">
    <property type="protein sequence ID" value="GGD65606.1"/>
    <property type="molecule type" value="Genomic_DNA"/>
</dbReference>
<evidence type="ECO:0000256" key="1">
    <source>
        <dbReference type="ARBA" id="ARBA00004651"/>
    </source>
</evidence>
<dbReference type="Gene3D" id="1.10.3720.10">
    <property type="entry name" value="MetI-like"/>
    <property type="match status" value="1"/>
</dbReference>